<dbReference type="Proteomes" id="UP001470230">
    <property type="component" value="Unassembled WGS sequence"/>
</dbReference>
<protein>
    <recommendedName>
        <fullName evidence="3">F5/8 type C domain-containing protein</fullName>
    </recommendedName>
</protein>
<dbReference type="SUPFAM" id="SSF49785">
    <property type="entry name" value="Galactose-binding domain-like"/>
    <property type="match status" value="1"/>
</dbReference>
<evidence type="ECO:0008006" key="3">
    <source>
        <dbReference type="Google" id="ProtNLM"/>
    </source>
</evidence>
<dbReference type="Gene3D" id="2.60.120.260">
    <property type="entry name" value="Galactose-binding domain-like"/>
    <property type="match status" value="1"/>
</dbReference>
<comment type="caution">
    <text evidence="1">The sequence shown here is derived from an EMBL/GenBank/DDBJ whole genome shotgun (WGS) entry which is preliminary data.</text>
</comment>
<sequence length="166" mass="19650">MTGGGSQEPCRSFPCLTNYNGFCNTSYYYNYKNGPKSNTSYEQSYIQFDFSVFFKIELSSYFIRSYSNGPNTSYHPKTWKMLGSNDLYNWVLLDNRIDDTHLNDNFASYNFTCNNIDCKKRYRYIRYLQLDNYSDNSTYPNNPYNILICNFELYGKIYRSIQGDSD</sequence>
<proteinExistence type="predicted"/>
<evidence type="ECO:0000313" key="1">
    <source>
        <dbReference type="EMBL" id="KAK8843176.1"/>
    </source>
</evidence>
<dbReference type="InterPro" id="IPR008979">
    <property type="entry name" value="Galactose-bd-like_sf"/>
</dbReference>
<reference evidence="1 2" key="1">
    <citation type="submission" date="2024-04" db="EMBL/GenBank/DDBJ databases">
        <title>Tritrichomonas musculus Genome.</title>
        <authorList>
            <person name="Alves-Ferreira E."/>
            <person name="Grigg M."/>
            <person name="Lorenzi H."/>
            <person name="Galac M."/>
        </authorList>
    </citation>
    <scope>NUCLEOTIDE SEQUENCE [LARGE SCALE GENOMIC DNA]</scope>
    <source>
        <strain evidence="1 2">EAF2021</strain>
    </source>
</reference>
<accession>A0ABR2HCN7</accession>
<gene>
    <name evidence="1" type="ORF">M9Y10_025373</name>
</gene>
<organism evidence="1 2">
    <name type="scientific">Tritrichomonas musculus</name>
    <dbReference type="NCBI Taxonomy" id="1915356"/>
    <lineage>
        <taxon>Eukaryota</taxon>
        <taxon>Metamonada</taxon>
        <taxon>Parabasalia</taxon>
        <taxon>Tritrichomonadida</taxon>
        <taxon>Tritrichomonadidae</taxon>
        <taxon>Tritrichomonas</taxon>
    </lineage>
</organism>
<name>A0ABR2HCN7_9EUKA</name>
<keyword evidence="2" id="KW-1185">Reference proteome</keyword>
<dbReference type="EMBL" id="JAPFFF010000036">
    <property type="protein sequence ID" value="KAK8843176.1"/>
    <property type="molecule type" value="Genomic_DNA"/>
</dbReference>
<evidence type="ECO:0000313" key="2">
    <source>
        <dbReference type="Proteomes" id="UP001470230"/>
    </source>
</evidence>